<evidence type="ECO:0000256" key="12">
    <source>
        <dbReference type="PROSITE-ProRule" id="PRU00023"/>
    </source>
</evidence>
<proteinExistence type="predicted"/>
<dbReference type="InterPro" id="IPR052076">
    <property type="entry name" value="TRP_cation_channel"/>
</dbReference>
<feature type="repeat" description="ANK" evidence="12">
    <location>
        <begin position="1950"/>
        <end position="1983"/>
    </location>
</feature>
<protein>
    <recommendedName>
        <fullName evidence="15">Ion transport domain-containing protein</fullName>
    </recommendedName>
</protein>
<keyword evidence="8" id="KW-0406">Ion transport</keyword>
<evidence type="ECO:0000313" key="17">
    <source>
        <dbReference type="Proteomes" id="UP000014500"/>
    </source>
</evidence>
<feature type="repeat" description="ANK" evidence="12">
    <location>
        <begin position="666"/>
        <end position="698"/>
    </location>
</feature>
<dbReference type="Pfam" id="PF00520">
    <property type="entry name" value="Ion_trans"/>
    <property type="match status" value="2"/>
</dbReference>
<dbReference type="EnsemblMetazoa" id="SMAR011251-RA">
    <property type="protein sequence ID" value="SMAR011251-PA"/>
    <property type="gene ID" value="SMAR011251"/>
</dbReference>
<evidence type="ECO:0000256" key="9">
    <source>
        <dbReference type="ARBA" id="ARBA00023136"/>
    </source>
</evidence>
<feature type="repeat" description="ANK" evidence="12">
    <location>
        <begin position="1918"/>
        <end position="1943"/>
    </location>
</feature>
<keyword evidence="5" id="KW-0677">Repeat</keyword>
<feature type="repeat" description="ANK" evidence="12">
    <location>
        <begin position="698"/>
        <end position="719"/>
    </location>
</feature>
<evidence type="ECO:0000256" key="14">
    <source>
        <dbReference type="SAM" id="Phobius"/>
    </source>
</evidence>
<feature type="repeat" description="ANK" evidence="12">
    <location>
        <begin position="2693"/>
        <end position="2725"/>
    </location>
</feature>
<dbReference type="SMART" id="SM00248">
    <property type="entry name" value="ANK"/>
    <property type="match status" value="31"/>
</dbReference>
<keyword evidence="2" id="KW-0813">Transport</keyword>
<evidence type="ECO:0000256" key="1">
    <source>
        <dbReference type="ARBA" id="ARBA00004141"/>
    </source>
</evidence>
<evidence type="ECO:0000256" key="2">
    <source>
        <dbReference type="ARBA" id="ARBA00022448"/>
    </source>
</evidence>
<feature type="repeat" description="ANK" evidence="12">
    <location>
        <begin position="420"/>
        <end position="452"/>
    </location>
</feature>
<feature type="repeat" description="ANK" evidence="12">
    <location>
        <begin position="2590"/>
        <end position="2622"/>
    </location>
</feature>
<feature type="repeat" description="ANK" evidence="12">
    <location>
        <begin position="67"/>
        <end position="92"/>
    </location>
</feature>
<accession>T1JBU7</accession>
<feature type="transmembrane region" description="Helical" evidence="14">
    <location>
        <begin position="2315"/>
        <end position="2338"/>
    </location>
</feature>
<feature type="transmembrane region" description="Helical" evidence="14">
    <location>
        <begin position="2275"/>
        <end position="2295"/>
    </location>
</feature>
<feature type="repeat" description="ANK" evidence="12">
    <location>
        <begin position="491"/>
        <end position="524"/>
    </location>
</feature>
<feature type="repeat" description="ANK" evidence="12">
    <location>
        <begin position="2623"/>
        <end position="2655"/>
    </location>
</feature>
<evidence type="ECO:0000256" key="4">
    <source>
        <dbReference type="ARBA" id="ARBA00022692"/>
    </source>
</evidence>
<feature type="transmembrane region" description="Helical" evidence="14">
    <location>
        <begin position="908"/>
        <end position="928"/>
    </location>
</feature>
<dbReference type="HOGENOM" id="CLU_227069_0_0_1"/>
<feature type="transmembrane region" description="Helical" evidence="14">
    <location>
        <begin position="977"/>
        <end position="999"/>
    </location>
</feature>
<keyword evidence="17" id="KW-1185">Reference proteome</keyword>
<name>T1JBU7_STRMM</name>
<dbReference type="PANTHER" id="PTHR47143">
    <property type="entry name" value="TRANSIENT RECEPTOR POTENTIAL CATION CHANNEL PROTEIN PAINLESS"/>
    <property type="match status" value="1"/>
</dbReference>
<dbReference type="Pfam" id="PF00023">
    <property type="entry name" value="Ank"/>
    <property type="match status" value="4"/>
</dbReference>
<feature type="repeat" description="ANK" evidence="12">
    <location>
        <begin position="2658"/>
        <end position="2680"/>
    </location>
</feature>
<feature type="repeat" description="ANK" evidence="12">
    <location>
        <begin position="525"/>
        <end position="557"/>
    </location>
</feature>
<dbReference type="Proteomes" id="UP000014500">
    <property type="component" value="Unassembled WGS sequence"/>
</dbReference>
<sequence length="2749" mass="310071">MTSLLLRHLWPIRAAKKCYLSVTDPAVASEDDDDLTSIVVVAELGNLKEFERLYLADPSRLKSTDLKGRTVLHAAASKNKVNVLQYALEHGAVHNLIILIYIVDCPKAFSNISNQRWDLTGFHGLMGFHGLTEFHGLTGFHMGFYKLTGFHELMGFHGLTEFHGLTGFHMGFYKLTGFHELMGFHGLTEFHGLTGFHMGFYKLTGSHDLTGFRGLTEFHGLMGFHRLTGFYRLTGFHRLKKFHGLTGFHVLSRFHVRVNEIPQVNGKVKNLNDQDHMGDTAIHVTVRHEALEALDFLIDNGADAQILNNRKQAPIHLATVLNYVRVVKQLVKHAKKLDVMQGGEHGRTALHLAAIYDFPECADVLLSELKCCPRQPCNNGFYPIHEAAKNASAKTMEVMLQRVESIGYDRTSLMLCKDLEGNDPLHSAVNGGDVKAVKLCLENGARICTQQNNLSTPVHLACSQGSLEIVKLMFTLQPEDKMEALITADVQKMTPLHCAAMFDHVDIVDYLITEVGATIDPSDKEHRTPLLLAASRGSWKTVRSLLNVGANTETRDMNNRNVFHFIVLQGGSLEEFALLMQKFHISVSDRLNEKDATGCTPMHLASRNGYFRSIDSLIKLGATINMKDNDHQSPLHFAARFGRYNTVRQLLLTDKGPFIINESNGEGQTALHIASLNGHTRVVQLLLAKGALLHRDHNGRTPFHLAAQSGFIETMDLLMCIHSHLLDQVDKDGNSALHLAAIANKAGAITYILNLEGKLLTNKAGQSPMDIVILSKYQESSLALATHNQRSEEIFNTCSKVFTSLPQALISQMPEVFMAVLDKSITRSDEKRESKNYFVKYSFKHLQLTQQYIQEKKTQDKTFKSPPLPALNTMVQNGRVELLSHPVTQQYLQMKWDSYGMYFHLANLFVYIIFLFFLTLFTCSLARLHRNDMDDKITKQCCLGLVMLPCILCYSTTKYTFLRRDSLTRVLAFGSKVGMLLILMPFNRVGIYVVMFLEILKTLLKVLLLFSILIIAFGLALYILMCKADQLTFNNAPLSLIRIFSMMLGEIDFLGSYVGPYFSDHTNKNVTQTLGKHISSPSNASLPYPEVNLGFLVIFMVFMPILLMNLLIGLAVGDIESVRRNAQLKRIAMQTMQSASSYPESPIGINGTPERAQPAVPAKADSEKHAKQRKSVLVAYEASSGFQCVELHTELERKLPQFLLNKVDKDEVVIYPNNACQSCTAVRKNNLWNFIYKYLGVGMSKPKQTILQLDNYQEEDIYFDELIKHKQKLKDITKSLEHQQQLLRLIMQKMDIKTEADDFDEGIDSKKNSLAKTYSNTWNVIHVREIKISPEEDPETEAKLLAVSTGHYRDQLTSVLFHHSDTVEVDLIYSIIRFTSLMFKKFFCVLKAVEDGNLTELEQLQHSGRLVNRYKDENGRSLLHLAAIRDKASIIDFLLSSGVDINAVDNDGNSALHAAAEYDAVESLEYLIFRNADTALKNKKRMGAIHVAAEKNSLKAIQLFVLHKDKVDILMGGENGKTVMHIAANGNFHEVAAAILSAKLRLSLTKPCDHGVPAVIEAARNAAHETLDVMLKAGKDIGYLPSDILKLVDAEGNTPLHSAVHSGDVEHEKRTEENINTNKKIQTVKMCLQHGAKITTQEHSKVTPVHLACAQGTFEILRLMFVWQPEEKAKVMLMRDLQGMTPLHCAASYNHHELVTYLIQEGADIDLKDNEGRTSLLLAASRAGWSTVQLLIRLGADVRIRDKENRNLLHLIVTHGGSLEDFSEELSKIDKQELHQLLNEQDVHGCTPLHFATRGGRIRSTESLIKLGACITTKNNDNESPLHFATRFQKSHQISSSKTGLDKTGFPVLPKMAPKTKLRKTGKITPLGKTGLGETGLGETRYHGSSTQYGRYNTVVELLSGERGSYIINETDGEGLTPLHIAAQNGHTRIVQLLLNKGALLERDFKGSTPLHLSAENGYVKTMAALLGVHAQMVNQVDKNGNTPLHLAAIHNKANAIGLLLNGECTIIKNETGFTPMDLALHYKHHEVAMAMATHDTRAKEMLEMNTTRCEEIIQNLISNMPEVFMAVLDKCIVKSHHNKEDAGNYYIRYDFQYLQYTRNIYEQMKGDNKHYDFQPLPAMNKMVEYRRLELLCHPVCQKYIQMKWNGYGMYIHTTNLAIYMVFMIFLTSYAATLMSEIRAPANYSIPLKTNNNTPRVIRQDKWGFQSTSGLFMNGLIILAFVFFNIVKEFLQFAQQKLKYLMDPMNILEWTLYISSTIMVFPVFNGEIEGYQLQSAAIAAFLSWFNFLLYLQRFDKVGIYVVMFLEILKTLVKALLIFSILFIAFGLAFFILLSHDNLIFSSLPVSFIRVFSMMLGEFDILGTFVLPIFRAHHNQKSFFPHFTLVFLVIFMILMPILLVNLLIGLAVGDIEGVRRNAQLKRIAMQVELHTELERKLPHFILQKVDKEEIIEYPNAIIHVPFKWLLPLIQKFVGGGYAGGERKMTDLNTGSADEFMYEELYKQKQRFRRFTAFDRFINEHSLFVLQEERDIEMVECAVKLINKDNAIELEKLLEVNPLLSQCRDHMDRTPIHHAASKNRYINMKDKNGDTPLHLAIRKNCLDAAKHLLEHDADTRIKNNSGNTPLHIAVAHNDLPAVELLLENSNHLDVTLPGENGRTCLHIAAIHNHHECAKLLLNVTKNYSFDKPCDNGYTPLHEAARGAATETLELMINWGERMGHSRNEMMAYIDREGNICLHSAIHGGNLK</sequence>
<keyword evidence="6 14" id="KW-1133">Transmembrane helix</keyword>
<dbReference type="eggNOG" id="KOG0510">
    <property type="taxonomic scope" value="Eukaryota"/>
</dbReference>
<evidence type="ECO:0000256" key="13">
    <source>
        <dbReference type="SAM" id="MobiDB-lite"/>
    </source>
</evidence>
<evidence type="ECO:0000256" key="5">
    <source>
        <dbReference type="ARBA" id="ARBA00022737"/>
    </source>
</evidence>
<keyword evidence="4 14" id="KW-0812">Transmembrane</keyword>
<reference evidence="17" key="1">
    <citation type="submission" date="2011-05" db="EMBL/GenBank/DDBJ databases">
        <authorList>
            <person name="Richards S.R."/>
            <person name="Qu J."/>
            <person name="Jiang H."/>
            <person name="Jhangiani S.N."/>
            <person name="Agravi P."/>
            <person name="Goodspeed R."/>
            <person name="Gross S."/>
            <person name="Mandapat C."/>
            <person name="Jackson L."/>
            <person name="Mathew T."/>
            <person name="Pu L."/>
            <person name="Thornton R."/>
            <person name="Saada N."/>
            <person name="Wilczek-Boney K.B."/>
            <person name="Lee S."/>
            <person name="Kovar C."/>
            <person name="Wu Y."/>
            <person name="Scherer S.E."/>
            <person name="Worley K.C."/>
            <person name="Muzny D.M."/>
            <person name="Gibbs R."/>
        </authorList>
    </citation>
    <scope>NUCLEOTIDE SEQUENCE</scope>
    <source>
        <strain evidence="17">Brora</strain>
    </source>
</reference>
<dbReference type="STRING" id="126957.T1JBU7"/>
<feature type="domain" description="Ion transport" evidence="15">
    <location>
        <begin position="2220"/>
        <end position="2421"/>
    </location>
</feature>
<evidence type="ECO:0000256" key="7">
    <source>
        <dbReference type="ARBA" id="ARBA00023043"/>
    </source>
</evidence>
<comment type="subcellular location">
    <subcellularLocation>
        <location evidence="1">Membrane</location>
        <topology evidence="1">Multi-pass membrane protein</topology>
    </subcellularLocation>
</comment>
<feature type="transmembrane region" description="Helical" evidence="14">
    <location>
        <begin position="1006"/>
        <end position="1025"/>
    </location>
</feature>
<dbReference type="PANTHER" id="PTHR47143:SF1">
    <property type="entry name" value="ION_TRANS DOMAIN-CONTAINING PROTEIN"/>
    <property type="match status" value="1"/>
</dbReference>
<feature type="transmembrane region" description="Helical" evidence="14">
    <location>
        <begin position="2350"/>
        <end position="2373"/>
    </location>
</feature>
<evidence type="ECO:0000313" key="16">
    <source>
        <dbReference type="EnsemblMetazoa" id="SMAR011251-PA"/>
    </source>
</evidence>
<evidence type="ECO:0000259" key="15">
    <source>
        <dbReference type="Pfam" id="PF00520"/>
    </source>
</evidence>
<dbReference type="InterPro" id="IPR002110">
    <property type="entry name" value="Ankyrin_rpt"/>
</dbReference>
<feature type="transmembrane region" description="Helical" evidence="14">
    <location>
        <begin position="2152"/>
        <end position="2176"/>
    </location>
</feature>
<feature type="transmembrane region" description="Helical" evidence="14">
    <location>
        <begin position="1093"/>
        <end position="1116"/>
    </location>
</feature>
<dbReference type="PROSITE" id="PS50297">
    <property type="entry name" value="ANK_REP_REGION"/>
    <property type="match status" value="19"/>
</dbReference>
<feature type="repeat" description="ANK" evidence="12">
    <location>
        <begin position="277"/>
        <end position="309"/>
    </location>
</feature>
<organism evidence="16 17">
    <name type="scientific">Strigamia maritima</name>
    <name type="common">European centipede</name>
    <name type="synonym">Geophilus maritimus</name>
    <dbReference type="NCBI Taxonomy" id="126957"/>
    <lineage>
        <taxon>Eukaryota</taxon>
        <taxon>Metazoa</taxon>
        <taxon>Ecdysozoa</taxon>
        <taxon>Arthropoda</taxon>
        <taxon>Myriapoda</taxon>
        <taxon>Chilopoda</taxon>
        <taxon>Pleurostigmophora</taxon>
        <taxon>Geophilomorpha</taxon>
        <taxon>Linotaeniidae</taxon>
        <taxon>Strigamia</taxon>
    </lineage>
</organism>
<dbReference type="SUPFAM" id="SSF48403">
    <property type="entry name" value="Ankyrin repeat"/>
    <property type="match status" value="6"/>
</dbReference>
<keyword evidence="3" id="KW-0716">Sensory transduction</keyword>
<evidence type="ECO:0000256" key="11">
    <source>
        <dbReference type="ARBA" id="ARBA00023303"/>
    </source>
</evidence>
<dbReference type="EMBL" id="JH432022">
    <property type="status" value="NOT_ANNOTATED_CDS"/>
    <property type="molecule type" value="Genomic_DNA"/>
</dbReference>
<dbReference type="PRINTS" id="PR01415">
    <property type="entry name" value="ANKYRIN"/>
</dbReference>
<feature type="repeat" description="ANK" evidence="12">
    <location>
        <begin position="1788"/>
        <end position="1820"/>
    </location>
</feature>
<feature type="repeat" description="ANK" evidence="12">
    <location>
        <begin position="597"/>
        <end position="629"/>
    </location>
</feature>
<reference evidence="16" key="2">
    <citation type="submission" date="2015-02" db="UniProtKB">
        <authorList>
            <consortium name="EnsemblMetazoa"/>
        </authorList>
    </citation>
    <scope>IDENTIFICATION</scope>
</reference>
<keyword evidence="10" id="KW-0325">Glycoprotein</keyword>
<dbReference type="InterPro" id="IPR036770">
    <property type="entry name" value="Ankyrin_rpt-contain_sf"/>
</dbReference>
<feature type="region of interest" description="Disordered" evidence="13">
    <location>
        <begin position="1139"/>
        <end position="1168"/>
    </location>
</feature>
<dbReference type="Pfam" id="PF12796">
    <property type="entry name" value="Ank_2"/>
    <property type="match status" value="10"/>
</dbReference>
<dbReference type="InterPro" id="IPR005821">
    <property type="entry name" value="Ion_trans_dom"/>
</dbReference>
<evidence type="ECO:0000256" key="10">
    <source>
        <dbReference type="ARBA" id="ARBA00023180"/>
    </source>
</evidence>
<evidence type="ECO:0000256" key="6">
    <source>
        <dbReference type="ARBA" id="ARBA00022989"/>
    </source>
</evidence>
<dbReference type="GO" id="GO:0034703">
    <property type="term" value="C:cation channel complex"/>
    <property type="evidence" value="ECO:0007669"/>
    <property type="project" value="UniProtKB-ARBA"/>
</dbReference>
<evidence type="ECO:0000256" key="3">
    <source>
        <dbReference type="ARBA" id="ARBA00022606"/>
    </source>
</evidence>
<dbReference type="OMA" id="HLKVMAY"/>
<feature type="repeat" description="ANK" evidence="12">
    <location>
        <begin position="1715"/>
        <end position="1747"/>
    </location>
</feature>
<keyword evidence="11" id="KW-0407">Ion channel</keyword>
<feature type="repeat" description="ANK" evidence="12">
    <location>
        <begin position="1418"/>
        <end position="1450"/>
    </location>
</feature>
<dbReference type="GO" id="GO:0005216">
    <property type="term" value="F:monoatomic ion channel activity"/>
    <property type="evidence" value="ECO:0007669"/>
    <property type="project" value="InterPro"/>
</dbReference>
<keyword evidence="7 12" id="KW-0040">ANK repeat</keyword>
<evidence type="ECO:0000256" key="8">
    <source>
        <dbReference type="ARBA" id="ARBA00023065"/>
    </source>
</evidence>
<dbReference type="Gene3D" id="1.25.40.20">
    <property type="entry name" value="Ankyrin repeat-containing domain"/>
    <property type="match status" value="8"/>
</dbReference>
<dbReference type="PROSITE" id="PS50088">
    <property type="entry name" value="ANK_REPEAT"/>
    <property type="match status" value="21"/>
</dbReference>
<feature type="transmembrane region" description="Helical" evidence="14">
    <location>
        <begin position="940"/>
        <end position="957"/>
    </location>
</feature>
<feature type="domain" description="Ion transport" evidence="15">
    <location>
        <begin position="945"/>
        <end position="1126"/>
    </location>
</feature>
<feature type="repeat" description="ANK" evidence="12">
    <location>
        <begin position="1595"/>
        <end position="1643"/>
    </location>
</feature>
<feature type="repeat" description="ANK" evidence="12">
    <location>
        <begin position="1984"/>
        <end position="2006"/>
    </location>
</feature>
<feature type="repeat" description="ANK" evidence="12">
    <location>
        <begin position="1451"/>
        <end position="1483"/>
    </location>
</feature>
<feature type="repeat" description="ANK" evidence="12">
    <location>
        <begin position="1682"/>
        <end position="1714"/>
    </location>
</feature>
<keyword evidence="9 14" id="KW-0472">Membrane</keyword>
<feature type="transmembrane region" description="Helical" evidence="14">
    <location>
        <begin position="2213"/>
        <end position="2231"/>
    </location>
</feature>
<dbReference type="PhylomeDB" id="T1JBU7"/>
<feature type="transmembrane region" description="Helical" evidence="14">
    <location>
        <begin position="2385"/>
        <end position="2411"/>
    </location>
</feature>